<keyword evidence="2" id="KW-1185">Reference proteome</keyword>
<organism evidence="1 2">
    <name type="scientific">Gymnopus androsaceus JB14</name>
    <dbReference type="NCBI Taxonomy" id="1447944"/>
    <lineage>
        <taxon>Eukaryota</taxon>
        <taxon>Fungi</taxon>
        <taxon>Dikarya</taxon>
        <taxon>Basidiomycota</taxon>
        <taxon>Agaricomycotina</taxon>
        <taxon>Agaricomycetes</taxon>
        <taxon>Agaricomycetidae</taxon>
        <taxon>Agaricales</taxon>
        <taxon>Marasmiineae</taxon>
        <taxon>Omphalotaceae</taxon>
        <taxon>Gymnopus</taxon>
    </lineage>
</organism>
<accession>A0A6A4IEQ3</accession>
<gene>
    <name evidence="1" type="ORF">BT96DRAFT_106969</name>
</gene>
<dbReference type="AlphaFoldDB" id="A0A6A4IEQ3"/>
<sequence length="192" mass="22055">MPRQDLSWIQPSSGLMCIGPWGPSAVPDIPWTLDHQPFIPPLSFQDLKSSKRIIDHIESHLPGFLTFLAHSSFNPIVDVPLGTGISFETVYYQHSLMDTFIPIAHFHPMHKLSYSISHWRSGPDEYAPGRIYNQDSNGWTIVPYEKFNLRCSLIKRTCSDVERLEVLWLAQSGYICKETHYNLEDCLNFSCE</sequence>
<evidence type="ECO:0000313" key="2">
    <source>
        <dbReference type="Proteomes" id="UP000799118"/>
    </source>
</evidence>
<protein>
    <submittedName>
        <fullName evidence="1">Uncharacterized protein</fullName>
    </submittedName>
</protein>
<dbReference type="EMBL" id="ML769395">
    <property type="protein sequence ID" value="KAE9407567.1"/>
    <property type="molecule type" value="Genomic_DNA"/>
</dbReference>
<dbReference type="Proteomes" id="UP000799118">
    <property type="component" value="Unassembled WGS sequence"/>
</dbReference>
<name>A0A6A4IEQ3_9AGAR</name>
<reference evidence="1" key="1">
    <citation type="journal article" date="2019" name="Environ. Microbiol.">
        <title>Fungal ecological strategies reflected in gene transcription - a case study of two litter decomposers.</title>
        <authorList>
            <person name="Barbi F."/>
            <person name="Kohler A."/>
            <person name="Barry K."/>
            <person name="Baskaran P."/>
            <person name="Daum C."/>
            <person name="Fauchery L."/>
            <person name="Ihrmark K."/>
            <person name="Kuo A."/>
            <person name="LaButti K."/>
            <person name="Lipzen A."/>
            <person name="Morin E."/>
            <person name="Grigoriev I.V."/>
            <person name="Henrissat B."/>
            <person name="Lindahl B."/>
            <person name="Martin F."/>
        </authorList>
    </citation>
    <scope>NUCLEOTIDE SEQUENCE</scope>
    <source>
        <strain evidence="1">JB14</strain>
    </source>
</reference>
<proteinExistence type="predicted"/>
<evidence type="ECO:0000313" key="1">
    <source>
        <dbReference type="EMBL" id="KAE9407567.1"/>
    </source>
</evidence>